<name>A0A523WA74_UNCAE</name>
<evidence type="ECO:0000313" key="1">
    <source>
        <dbReference type="EMBL" id="TET63920.1"/>
    </source>
</evidence>
<dbReference type="Proteomes" id="UP000319130">
    <property type="component" value="Unassembled WGS sequence"/>
</dbReference>
<dbReference type="EMBL" id="SOIZ01000077">
    <property type="protein sequence ID" value="TET63920.1"/>
    <property type="molecule type" value="Genomic_DNA"/>
</dbReference>
<dbReference type="InterPro" id="IPR016155">
    <property type="entry name" value="Mopterin_synth/thiamin_S_b"/>
</dbReference>
<evidence type="ECO:0000313" key="2">
    <source>
        <dbReference type="Proteomes" id="UP000319130"/>
    </source>
</evidence>
<evidence type="ECO:0008006" key="3">
    <source>
        <dbReference type="Google" id="ProtNLM"/>
    </source>
</evidence>
<organism evidence="1 2">
    <name type="scientific">Aerophobetes bacterium</name>
    <dbReference type="NCBI Taxonomy" id="2030807"/>
    <lineage>
        <taxon>Bacteria</taxon>
        <taxon>Candidatus Aerophobota</taxon>
    </lineage>
</organism>
<comment type="caution">
    <text evidence="1">The sequence shown here is derived from an EMBL/GenBank/DDBJ whole genome shotgun (WGS) entry which is preliminary data.</text>
</comment>
<dbReference type="PANTHER" id="PTHR38031">
    <property type="entry name" value="SULFUR CARRIER PROTEIN SLR0821-RELATED"/>
    <property type="match status" value="1"/>
</dbReference>
<dbReference type="InterPro" id="IPR012675">
    <property type="entry name" value="Beta-grasp_dom_sf"/>
</dbReference>
<dbReference type="SUPFAM" id="SSF54285">
    <property type="entry name" value="MoaD/ThiS"/>
    <property type="match status" value="1"/>
</dbReference>
<gene>
    <name evidence="1" type="ORF">E3J48_01780</name>
</gene>
<protein>
    <recommendedName>
        <fullName evidence="3">MoaD/ThiS family protein</fullName>
    </recommendedName>
</protein>
<sequence length="92" mass="9859">MSVAVEFLSVFPDLRGGKRMFAVNPAALGKIIDQLEDRIPGLKEKLVNQEGNIHPAYVVILTTGGVQKLLKDVTCQVEDGDEISVLPVISGG</sequence>
<accession>A0A523WA74</accession>
<dbReference type="Gene3D" id="3.10.20.30">
    <property type="match status" value="1"/>
</dbReference>
<dbReference type="InterPro" id="IPR052045">
    <property type="entry name" value="Sulfur_Carrier/Prot_Modifier"/>
</dbReference>
<reference evidence="1 2" key="1">
    <citation type="submission" date="2019-03" db="EMBL/GenBank/DDBJ databases">
        <title>Metabolic potential of uncultured bacteria and archaea associated with petroleum seepage in deep-sea sediments.</title>
        <authorList>
            <person name="Dong X."/>
            <person name="Hubert C."/>
        </authorList>
    </citation>
    <scope>NUCLEOTIDE SEQUENCE [LARGE SCALE GENOMIC DNA]</scope>
    <source>
        <strain evidence="1">E29_bin52</strain>
    </source>
</reference>
<dbReference type="PANTHER" id="PTHR38031:SF1">
    <property type="entry name" value="SULFUR CARRIER PROTEIN CYSO"/>
    <property type="match status" value="1"/>
</dbReference>
<proteinExistence type="predicted"/>
<dbReference type="AlphaFoldDB" id="A0A523WA74"/>